<evidence type="ECO:0000259" key="1">
    <source>
        <dbReference type="Pfam" id="PF12697"/>
    </source>
</evidence>
<evidence type="ECO:0000313" key="3">
    <source>
        <dbReference type="Proteomes" id="UP000324897"/>
    </source>
</evidence>
<dbReference type="Gene3D" id="3.40.50.1820">
    <property type="entry name" value="alpha/beta hydrolase"/>
    <property type="match status" value="1"/>
</dbReference>
<dbReference type="EMBL" id="RWGY01000013">
    <property type="protein sequence ID" value="TVU25769.1"/>
    <property type="molecule type" value="Genomic_DNA"/>
</dbReference>
<dbReference type="Proteomes" id="UP000324897">
    <property type="component" value="Chromosome 2"/>
</dbReference>
<dbReference type="InterPro" id="IPR045889">
    <property type="entry name" value="MES/HNL"/>
</dbReference>
<comment type="caution">
    <text evidence="2">The sequence shown here is derived from an EMBL/GenBank/DDBJ whole genome shotgun (WGS) entry which is preliminary data.</text>
</comment>
<reference evidence="2 3" key="1">
    <citation type="journal article" date="2019" name="Sci. Rep.">
        <title>A high-quality genome of Eragrostis curvula grass provides insights into Poaceae evolution and supports new strategies to enhance forage quality.</title>
        <authorList>
            <person name="Carballo J."/>
            <person name="Santos B.A.C.M."/>
            <person name="Zappacosta D."/>
            <person name="Garbus I."/>
            <person name="Selva J.P."/>
            <person name="Gallo C.A."/>
            <person name="Diaz A."/>
            <person name="Albertini E."/>
            <person name="Caccamo M."/>
            <person name="Echenique V."/>
        </authorList>
    </citation>
    <scope>NUCLEOTIDE SEQUENCE [LARGE SCALE GENOMIC DNA]</scope>
    <source>
        <strain evidence="3">cv. Victoria</strain>
        <tissue evidence="2">Leaf</tissue>
    </source>
</reference>
<gene>
    <name evidence="2" type="ORF">EJB05_28278</name>
</gene>
<sequence>MADAAPISSSSVKTIVLVHGACHGGWCWYKVAARLRSSPSLAAAGFRVLTPDLAASGVDERRLREVPTFRDYTAPLLDLLRSLPDGEKAILVGHSFGGLSVALAAEELTEKVAAAVFLCVFMPDRTSPPSRVVLKNAEGNRTPQLDNEIKPQDEDGNLPASFMFGPQYIEQNVYQLCSNEDKTLAKSLIRVGSLFLEDLQIQKPLSKERYGSTHKFYIVAKQDRSIPEGVQRWMILNNPVEEVKEIDDADHMAMLSKPDEVTRCIMDIAEKYS</sequence>
<dbReference type="GO" id="GO:0009696">
    <property type="term" value="P:salicylic acid metabolic process"/>
    <property type="evidence" value="ECO:0007669"/>
    <property type="project" value="TreeGrafter"/>
</dbReference>
<evidence type="ECO:0000313" key="2">
    <source>
        <dbReference type="EMBL" id="TVU25769.1"/>
    </source>
</evidence>
<protein>
    <recommendedName>
        <fullName evidence="1">AB hydrolase-1 domain-containing protein</fullName>
    </recommendedName>
</protein>
<organism evidence="2 3">
    <name type="scientific">Eragrostis curvula</name>
    <name type="common">weeping love grass</name>
    <dbReference type="NCBI Taxonomy" id="38414"/>
    <lineage>
        <taxon>Eukaryota</taxon>
        <taxon>Viridiplantae</taxon>
        <taxon>Streptophyta</taxon>
        <taxon>Embryophyta</taxon>
        <taxon>Tracheophyta</taxon>
        <taxon>Spermatophyta</taxon>
        <taxon>Magnoliopsida</taxon>
        <taxon>Liliopsida</taxon>
        <taxon>Poales</taxon>
        <taxon>Poaceae</taxon>
        <taxon>PACMAD clade</taxon>
        <taxon>Chloridoideae</taxon>
        <taxon>Eragrostideae</taxon>
        <taxon>Eragrostidinae</taxon>
        <taxon>Eragrostis</taxon>
    </lineage>
</organism>
<dbReference type="GO" id="GO:0009694">
    <property type="term" value="P:jasmonic acid metabolic process"/>
    <property type="evidence" value="ECO:0007669"/>
    <property type="project" value="TreeGrafter"/>
</dbReference>
<dbReference type="GO" id="GO:0080032">
    <property type="term" value="F:methyl jasmonate esterase activity"/>
    <property type="evidence" value="ECO:0007669"/>
    <property type="project" value="TreeGrafter"/>
</dbReference>
<dbReference type="InterPro" id="IPR029058">
    <property type="entry name" value="AB_hydrolase_fold"/>
</dbReference>
<dbReference type="FunFam" id="3.40.50.1820:FF:000051">
    <property type="entry name" value="(S)-hydroxynitrile lyase"/>
    <property type="match status" value="1"/>
</dbReference>
<dbReference type="InterPro" id="IPR000073">
    <property type="entry name" value="AB_hydrolase_1"/>
</dbReference>
<feature type="non-terminal residue" evidence="2">
    <location>
        <position position="1"/>
    </location>
</feature>
<accession>A0A5J9UPK0</accession>
<dbReference type="GO" id="GO:0080031">
    <property type="term" value="F:methyl salicylate esterase activity"/>
    <property type="evidence" value="ECO:0007669"/>
    <property type="project" value="TreeGrafter"/>
</dbReference>
<dbReference type="AlphaFoldDB" id="A0A5J9UPK0"/>
<dbReference type="PANTHER" id="PTHR10992:SF1008">
    <property type="entry name" value="AB HYDROLASE-1 DOMAIN-CONTAINING PROTEIN"/>
    <property type="match status" value="1"/>
</dbReference>
<proteinExistence type="predicted"/>
<dbReference type="PANTHER" id="PTHR10992">
    <property type="entry name" value="METHYLESTERASE FAMILY MEMBER"/>
    <property type="match status" value="1"/>
</dbReference>
<feature type="domain" description="AB hydrolase-1" evidence="1">
    <location>
        <begin position="15"/>
        <end position="261"/>
    </location>
</feature>
<keyword evidence="3" id="KW-1185">Reference proteome</keyword>
<dbReference type="SUPFAM" id="SSF53474">
    <property type="entry name" value="alpha/beta-Hydrolases"/>
    <property type="match status" value="1"/>
</dbReference>
<dbReference type="Gramene" id="TVU25769">
    <property type="protein sequence ID" value="TVU25769"/>
    <property type="gene ID" value="EJB05_28278"/>
</dbReference>
<name>A0A5J9UPK0_9POAL</name>
<dbReference type="Pfam" id="PF12697">
    <property type="entry name" value="Abhydrolase_6"/>
    <property type="match status" value="1"/>
</dbReference>
<dbReference type="GO" id="GO:0080030">
    <property type="term" value="F:methyl indole-3-acetate esterase activity"/>
    <property type="evidence" value="ECO:0007669"/>
    <property type="project" value="TreeGrafter"/>
</dbReference>
<dbReference type="OrthoDB" id="408373at2759"/>